<feature type="transmembrane region" description="Helical" evidence="2">
    <location>
        <begin position="57"/>
        <end position="78"/>
    </location>
</feature>
<dbReference type="RefSeq" id="WP_077685956.1">
    <property type="nucleotide sequence ID" value="NZ_CP019606.1"/>
</dbReference>
<gene>
    <name evidence="3" type="ORF">BW730_09105</name>
</gene>
<evidence type="ECO:0000313" key="3">
    <source>
        <dbReference type="EMBL" id="AQP47629.1"/>
    </source>
</evidence>
<dbReference type="Proteomes" id="UP000188145">
    <property type="component" value="Chromosome"/>
</dbReference>
<dbReference type="PANTHER" id="PTHR35519:SF2">
    <property type="entry name" value="PH DOMAIN PROTEIN"/>
    <property type="match status" value="1"/>
</dbReference>
<proteinExistence type="predicted"/>
<feature type="transmembrane region" description="Helical" evidence="2">
    <location>
        <begin position="141"/>
        <end position="168"/>
    </location>
</feature>
<evidence type="ECO:0000313" key="4">
    <source>
        <dbReference type="Proteomes" id="UP000188145"/>
    </source>
</evidence>
<dbReference type="EMBL" id="CP019606">
    <property type="protein sequence ID" value="AQP47629.1"/>
    <property type="molecule type" value="Genomic_DNA"/>
</dbReference>
<name>A0A1Q2CNF2_9ACTN</name>
<dbReference type="PANTHER" id="PTHR35519">
    <property type="entry name" value="MEMBRANE PROTEINS"/>
    <property type="match status" value="1"/>
</dbReference>
<feature type="region of interest" description="Disordered" evidence="1">
    <location>
        <begin position="1"/>
        <end position="22"/>
    </location>
</feature>
<dbReference type="OrthoDB" id="513552at2"/>
<accession>A0A1Q2CNF2</accession>
<dbReference type="KEGG" id="tes:BW730_09105"/>
<keyword evidence="2" id="KW-1133">Transmembrane helix</keyword>
<reference evidence="4" key="1">
    <citation type="submission" date="2017-02" db="EMBL/GenBank/DDBJ databases">
        <title>Tessaracoccus aquaemaris sp. nov., isolated from the intestine of a Korean rockfish, Sebastes schlegelii, in a marine aquaculture pond.</title>
        <authorList>
            <person name="Tak E.J."/>
            <person name="Bae J.-W."/>
        </authorList>
    </citation>
    <scope>NUCLEOTIDE SEQUENCE [LARGE SCALE GENOMIC DNA]</scope>
    <source>
        <strain evidence="4">NSG39</strain>
    </source>
</reference>
<evidence type="ECO:0000256" key="1">
    <source>
        <dbReference type="SAM" id="MobiDB-lite"/>
    </source>
</evidence>
<feature type="compositionally biased region" description="Basic and acidic residues" evidence="1">
    <location>
        <begin position="11"/>
        <end position="22"/>
    </location>
</feature>
<sequence>MSTDDPGALEAARRQAEKALEPDRPAKATRMLTYLLEDLVPIPGTKYRVGIDPLLSLIPWAGTATGAIFGTALMFDAVRLKMPLSVLARMFLNWIIDWLVGLIPYAGALLDFAWRSNNKNLKLLNRTIADRGQVRDASVGYWIAVAGIIVAMFALILLVPIVLITLLVTRG</sequence>
<feature type="transmembrane region" description="Helical" evidence="2">
    <location>
        <begin position="90"/>
        <end position="114"/>
    </location>
</feature>
<evidence type="ECO:0008006" key="5">
    <source>
        <dbReference type="Google" id="ProtNLM"/>
    </source>
</evidence>
<protein>
    <recommendedName>
        <fullName evidence="5">DUF4112 domain-containing protein</fullName>
    </recommendedName>
</protein>
<dbReference type="Pfam" id="PF13430">
    <property type="entry name" value="DUF4112"/>
    <property type="match status" value="1"/>
</dbReference>
<organism evidence="3 4">
    <name type="scientific">Tessaracoccus aquimaris</name>
    <dbReference type="NCBI Taxonomy" id="1332264"/>
    <lineage>
        <taxon>Bacteria</taxon>
        <taxon>Bacillati</taxon>
        <taxon>Actinomycetota</taxon>
        <taxon>Actinomycetes</taxon>
        <taxon>Propionibacteriales</taxon>
        <taxon>Propionibacteriaceae</taxon>
        <taxon>Tessaracoccus</taxon>
    </lineage>
</organism>
<keyword evidence="2" id="KW-0472">Membrane</keyword>
<dbReference type="InterPro" id="IPR025187">
    <property type="entry name" value="DUF4112"/>
</dbReference>
<keyword evidence="2" id="KW-0812">Transmembrane</keyword>
<keyword evidence="4" id="KW-1185">Reference proteome</keyword>
<evidence type="ECO:0000256" key="2">
    <source>
        <dbReference type="SAM" id="Phobius"/>
    </source>
</evidence>
<dbReference type="AlphaFoldDB" id="A0A1Q2CNF2"/>